<keyword evidence="3" id="KW-1185">Reference proteome</keyword>
<dbReference type="GeneID" id="10507309"/>
<reference evidence="3" key="1">
    <citation type="journal article" date="2011" name="Genome Biol.">
        <title>Comparative genomics of the social amoebae Dictyostelium discoideum and Dictyostelium purpureum.</title>
        <authorList>
            <consortium name="US DOE Joint Genome Institute (JGI-PGF)"/>
            <person name="Sucgang R."/>
            <person name="Kuo A."/>
            <person name="Tian X."/>
            <person name="Salerno W."/>
            <person name="Parikh A."/>
            <person name="Feasley C.L."/>
            <person name="Dalin E."/>
            <person name="Tu H."/>
            <person name="Huang E."/>
            <person name="Barry K."/>
            <person name="Lindquist E."/>
            <person name="Shapiro H."/>
            <person name="Bruce D."/>
            <person name="Schmutz J."/>
            <person name="Salamov A."/>
            <person name="Fey P."/>
            <person name="Gaudet P."/>
            <person name="Anjard C."/>
            <person name="Babu M.M."/>
            <person name="Basu S."/>
            <person name="Bushmanova Y."/>
            <person name="van der Wel H."/>
            <person name="Katoh-Kurasawa M."/>
            <person name="Dinh C."/>
            <person name="Coutinho P.M."/>
            <person name="Saito T."/>
            <person name="Elias M."/>
            <person name="Schaap P."/>
            <person name="Kay R.R."/>
            <person name="Henrissat B."/>
            <person name="Eichinger L."/>
            <person name="Rivero F."/>
            <person name="Putnam N.H."/>
            <person name="West C.M."/>
            <person name="Loomis W.F."/>
            <person name="Chisholm R.L."/>
            <person name="Shaulsky G."/>
            <person name="Strassmann J.E."/>
            <person name="Queller D.C."/>
            <person name="Kuspa A."/>
            <person name="Grigoriev I.V."/>
        </authorList>
    </citation>
    <scope>NUCLEOTIDE SEQUENCE [LARGE SCALE GENOMIC DNA]</scope>
    <source>
        <strain evidence="3">QSDP1</strain>
    </source>
</reference>
<gene>
    <name evidence="2" type="ORF">DICPUDRAFT_81822</name>
</gene>
<feature type="signal peptide" evidence="1">
    <location>
        <begin position="1"/>
        <end position="20"/>
    </location>
</feature>
<name>F0ZUP5_DICPU</name>
<evidence type="ECO:0000256" key="1">
    <source>
        <dbReference type="SAM" id="SignalP"/>
    </source>
</evidence>
<evidence type="ECO:0000313" key="2">
    <source>
        <dbReference type="EMBL" id="EGC32332.1"/>
    </source>
</evidence>
<proteinExistence type="predicted"/>
<sequence length="211" mass="24714">MYKFVFFILVFIYLFSFVLSKQFVVKTYEHLDCTGDVLLVHGILYSSIKKYAIYFPDYLNIDCENFSKDNGCYISNECGEKGIVYPFNKCIGGYKLVYENIDYKENDYCLLTQSDIENEMDLKDILSYKLKAAVAIKKNSDVFGLYYECNKKFLSAYNSTKHKAFEMDSNSVFHSSYCDKKYAFVIEDIDFLIKPIFEIDEIKLKIFSILV</sequence>
<dbReference type="InParanoid" id="F0ZUP5"/>
<keyword evidence="1" id="KW-0732">Signal</keyword>
<dbReference type="RefSeq" id="XP_003291134.1">
    <property type="nucleotide sequence ID" value="XM_003291086.1"/>
</dbReference>
<protein>
    <submittedName>
        <fullName evidence="2">Uncharacterized protein</fullName>
    </submittedName>
</protein>
<dbReference type="OrthoDB" id="10646228at2759"/>
<feature type="chain" id="PRO_5003265417" evidence="1">
    <location>
        <begin position="21"/>
        <end position="211"/>
    </location>
</feature>
<dbReference type="Proteomes" id="UP000001064">
    <property type="component" value="Unassembled WGS sequence"/>
</dbReference>
<organism evidence="2 3">
    <name type="scientific">Dictyostelium purpureum</name>
    <name type="common">Slime mold</name>
    <dbReference type="NCBI Taxonomy" id="5786"/>
    <lineage>
        <taxon>Eukaryota</taxon>
        <taxon>Amoebozoa</taxon>
        <taxon>Evosea</taxon>
        <taxon>Eumycetozoa</taxon>
        <taxon>Dictyostelia</taxon>
        <taxon>Dictyosteliales</taxon>
        <taxon>Dictyosteliaceae</taxon>
        <taxon>Dictyostelium</taxon>
    </lineage>
</organism>
<dbReference type="AlphaFoldDB" id="F0ZUP5"/>
<dbReference type="VEuPathDB" id="AmoebaDB:DICPUDRAFT_81822"/>
<dbReference type="EMBL" id="GL871198">
    <property type="protein sequence ID" value="EGC32332.1"/>
    <property type="molecule type" value="Genomic_DNA"/>
</dbReference>
<evidence type="ECO:0000313" key="3">
    <source>
        <dbReference type="Proteomes" id="UP000001064"/>
    </source>
</evidence>
<accession>F0ZUP5</accession>
<dbReference type="KEGG" id="dpp:DICPUDRAFT_81822"/>